<dbReference type="Pfam" id="PF07980">
    <property type="entry name" value="SusD_RagB"/>
    <property type="match status" value="1"/>
</dbReference>
<feature type="chain" id="PRO_5001480802" evidence="6">
    <location>
        <begin position="26"/>
        <end position="541"/>
    </location>
</feature>
<comment type="similarity">
    <text evidence="2">Belongs to the SusD family.</text>
</comment>
<evidence type="ECO:0000256" key="2">
    <source>
        <dbReference type="ARBA" id="ARBA00006275"/>
    </source>
</evidence>
<dbReference type="AlphaFoldDB" id="A0A015VS89"/>
<feature type="domain" description="SusD-like N-terminal" evidence="8">
    <location>
        <begin position="36"/>
        <end position="217"/>
    </location>
</feature>
<proteinExistence type="inferred from homology"/>
<keyword evidence="4" id="KW-0472">Membrane</keyword>
<feature type="signal peptide" evidence="6">
    <location>
        <begin position="1"/>
        <end position="25"/>
    </location>
</feature>
<comment type="caution">
    <text evidence="9">The sequence shown here is derived from an EMBL/GenBank/DDBJ whole genome shotgun (WGS) entry which is preliminary data.</text>
</comment>
<dbReference type="GO" id="GO:0009279">
    <property type="term" value="C:cell outer membrane"/>
    <property type="evidence" value="ECO:0007669"/>
    <property type="project" value="UniProtKB-SubCell"/>
</dbReference>
<dbReference type="InterPro" id="IPR011990">
    <property type="entry name" value="TPR-like_helical_dom_sf"/>
</dbReference>
<evidence type="ECO:0000256" key="6">
    <source>
        <dbReference type="SAM" id="SignalP"/>
    </source>
</evidence>
<dbReference type="Proteomes" id="UP000020773">
    <property type="component" value="Unassembled WGS sequence"/>
</dbReference>
<organism evidence="9 10">
    <name type="scientific">Bacteroides fragilis str. 3998T(B)3</name>
    <dbReference type="NCBI Taxonomy" id="1339316"/>
    <lineage>
        <taxon>Bacteria</taxon>
        <taxon>Pseudomonadati</taxon>
        <taxon>Bacteroidota</taxon>
        <taxon>Bacteroidia</taxon>
        <taxon>Bacteroidales</taxon>
        <taxon>Bacteroidaceae</taxon>
        <taxon>Bacteroides</taxon>
    </lineage>
</organism>
<dbReference type="InterPro" id="IPR012944">
    <property type="entry name" value="SusD_RagB_dom"/>
</dbReference>
<dbReference type="PATRIC" id="fig|1339316.3.peg.4290"/>
<dbReference type="Pfam" id="PF14322">
    <property type="entry name" value="SusD-like_3"/>
    <property type="match status" value="1"/>
</dbReference>
<evidence type="ECO:0000313" key="9">
    <source>
        <dbReference type="EMBL" id="EXY88793.1"/>
    </source>
</evidence>
<sequence>MIMKKINTALFCLFVLLFCSCDVLNKAPLDEIADDSFWSDETLVKYYVNDLYSEISVDGLQLQENRSDNSVSAQRDKYRASWFKFNYDMVSASDPQDDDVWEDYYVKIRKCNRFFERIGTSTIEESEKSRLTGEVHFLRAMFYFEMVKRYGGVILLDKVLTMEDNWEIPRSSEKECYDFILEDLKKATEMLPASYGSREKGRATKGAAYALKSRVELYDKRYEDVIKSCAEVYKLGYELVDGTTPEKYRSIWWTTNKDNKEIIFDVQYKSPDVYNNMMVCNMVTYINDKYGDRGWGGLGPTQELIDAFEMADGTPATQYSQAPADQVFDINTCGIYEGREPRFYANIVFHGSQIFFNADKGAVTVDRYLMDTPDKGDGSLTGYNVWKWIDYDNYNYPYAGAGSPDFSTNWIILRYAEIYLNDAEARLETGDVEGARKAVNMIRQRVGLPDLTESDPEKLRELIRKERRIEFAFEEQRFYDVRRWKIGPETQTTLHGVRFVSPTEFKVTKTDIRTWNDRLYLTPVPHDEIVRSSVLKQNPGY</sequence>
<evidence type="ECO:0000313" key="10">
    <source>
        <dbReference type="Proteomes" id="UP000020773"/>
    </source>
</evidence>
<dbReference type="PROSITE" id="PS51257">
    <property type="entry name" value="PROKAR_LIPOPROTEIN"/>
    <property type="match status" value="1"/>
</dbReference>
<evidence type="ECO:0000256" key="3">
    <source>
        <dbReference type="ARBA" id="ARBA00022729"/>
    </source>
</evidence>
<name>A0A015VS89_BACFG</name>
<reference evidence="9 10" key="1">
    <citation type="submission" date="2014-02" db="EMBL/GenBank/DDBJ databases">
        <authorList>
            <person name="Sears C."/>
            <person name="Carroll K."/>
            <person name="Sack B.R."/>
            <person name="Qadri F."/>
            <person name="Myers L.L."/>
            <person name="Chung G.-T."/>
            <person name="Escheverria P."/>
            <person name="Fraser C.M."/>
            <person name="Sadzewicz L."/>
            <person name="Shefchek K.A."/>
            <person name="Tallon L."/>
            <person name="Das S.P."/>
            <person name="Daugherty S."/>
            <person name="Mongodin E.F."/>
        </authorList>
    </citation>
    <scope>NUCLEOTIDE SEQUENCE [LARGE SCALE GENOMIC DNA]</scope>
    <source>
        <strain evidence="10">3998T(B)3</strain>
    </source>
</reference>
<evidence type="ECO:0000256" key="5">
    <source>
        <dbReference type="ARBA" id="ARBA00023237"/>
    </source>
</evidence>
<evidence type="ECO:0000259" key="7">
    <source>
        <dbReference type="Pfam" id="PF07980"/>
    </source>
</evidence>
<gene>
    <name evidence="9" type="ORF">M125_4517</name>
</gene>
<dbReference type="Gene3D" id="1.25.40.390">
    <property type="match status" value="1"/>
</dbReference>
<keyword evidence="5" id="KW-0998">Cell outer membrane</keyword>
<evidence type="ECO:0000256" key="4">
    <source>
        <dbReference type="ARBA" id="ARBA00023136"/>
    </source>
</evidence>
<comment type="subcellular location">
    <subcellularLocation>
        <location evidence="1">Cell outer membrane</location>
    </subcellularLocation>
</comment>
<dbReference type="InterPro" id="IPR033985">
    <property type="entry name" value="SusD-like_N"/>
</dbReference>
<keyword evidence="3 6" id="KW-0732">Signal</keyword>
<dbReference type="SUPFAM" id="SSF48452">
    <property type="entry name" value="TPR-like"/>
    <property type="match status" value="1"/>
</dbReference>
<evidence type="ECO:0000256" key="1">
    <source>
        <dbReference type="ARBA" id="ARBA00004442"/>
    </source>
</evidence>
<accession>A0A015VS89</accession>
<protein>
    <submittedName>
        <fullName evidence="9">Putative liporotein</fullName>
    </submittedName>
</protein>
<dbReference type="CDD" id="cd08977">
    <property type="entry name" value="SusD"/>
    <property type="match status" value="1"/>
</dbReference>
<evidence type="ECO:0000259" key="8">
    <source>
        <dbReference type="Pfam" id="PF14322"/>
    </source>
</evidence>
<dbReference type="EMBL" id="JGDB01000269">
    <property type="protein sequence ID" value="EXY88793.1"/>
    <property type="molecule type" value="Genomic_DNA"/>
</dbReference>
<feature type="domain" description="RagB/SusD" evidence="7">
    <location>
        <begin position="260"/>
        <end position="541"/>
    </location>
</feature>